<proteinExistence type="predicted"/>
<comment type="caution">
    <text evidence="1">The sequence shown here is derived from an EMBL/GenBank/DDBJ whole genome shotgun (WGS) entry which is preliminary data.</text>
</comment>
<sequence>MGAADSRRHYRKLANCNTMVRLSERDTRMPWTSIRDKPFHKNTRTSAFDDKRLAKAIATRDQSYKLLMWITNAIDRGHIQPSRGAHHSGGPDAATQWLRSNYYHIPEELRPPKDEVNEFAAFFSTYLTSSFDVIEGGGTRGEGPAPMGCRCELCMRIVNAPHLQAKKLYARDKRRANWLMAECVSKLAKRNALDIDDELAMQLVTDGKTRRYAA</sequence>
<reference evidence="1 2" key="1">
    <citation type="submission" date="2019-02" db="EMBL/GenBank/DDBJ databases">
        <title>Deep-cultivation of Planctomycetes and their phenomic and genomic characterization uncovers novel biology.</title>
        <authorList>
            <person name="Wiegand S."/>
            <person name="Jogler M."/>
            <person name="Boedeker C."/>
            <person name="Pinto D."/>
            <person name="Vollmers J."/>
            <person name="Rivas-Marin E."/>
            <person name="Kohn T."/>
            <person name="Peeters S.H."/>
            <person name="Heuer A."/>
            <person name="Rast P."/>
            <person name="Oberbeckmann S."/>
            <person name="Bunk B."/>
            <person name="Jeske O."/>
            <person name="Meyerdierks A."/>
            <person name="Storesund J.E."/>
            <person name="Kallscheuer N."/>
            <person name="Luecker S."/>
            <person name="Lage O.M."/>
            <person name="Pohl T."/>
            <person name="Merkel B.J."/>
            <person name="Hornburger P."/>
            <person name="Mueller R.-W."/>
            <person name="Bruemmer F."/>
            <person name="Labrenz M."/>
            <person name="Spormann A.M."/>
            <person name="Op Den Camp H."/>
            <person name="Overmann J."/>
            <person name="Amann R."/>
            <person name="Jetten M.S.M."/>
            <person name="Mascher T."/>
            <person name="Medema M.H."/>
            <person name="Devos D.P."/>
            <person name="Kaster A.-K."/>
            <person name="Ovreas L."/>
            <person name="Rohde M."/>
            <person name="Galperin M.Y."/>
            <person name="Jogler C."/>
        </authorList>
    </citation>
    <scope>NUCLEOTIDE SEQUENCE [LARGE SCALE GENOMIC DNA]</scope>
    <source>
        <strain evidence="1 2">CA85</strain>
    </source>
</reference>
<name>A0A5C5WNS9_9BACT</name>
<dbReference type="EMBL" id="SJPK01000041">
    <property type="protein sequence ID" value="TWT51769.1"/>
    <property type="molecule type" value="Genomic_DNA"/>
</dbReference>
<dbReference type="Proteomes" id="UP000318053">
    <property type="component" value="Unassembled WGS sequence"/>
</dbReference>
<dbReference type="AlphaFoldDB" id="A0A5C5WNS9"/>
<protein>
    <submittedName>
        <fullName evidence="1">Uncharacterized protein</fullName>
    </submittedName>
</protein>
<gene>
    <name evidence="1" type="ORF">CA85_51950</name>
</gene>
<evidence type="ECO:0000313" key="2">
    <source>
        <dbReference type="Proteomes" id="UP000318053"/>
    </source>
</evidence>
<keyword evidence="2" id="KW-1185">Reference proteome</keyword>
<evidence type="ECO:0000313" key="1">
    <source>
        <dbReference type="EMBL" id="TWT51769.1"/>
    </source>
</evidence>
<organism evidence="1 2">
    <name type="scientific">Allorhodopirellula solitaria</name>
    <dbReference type="NCBI Taxonomy" id="2527987"/>
    <lineage>
        <taxon>Bacteria</taxon>
        <taxon>Pseudomonadati</taxon>
        <taxon>Planctomycetota</taxon>
        <taxon>Planctomycetia</taxon>
        <taxon>Pirellulales</taxon>
        <taxon>Pirellulaceae</taxon>
        <taxon>Allorhodopirellula</taxon>
    </lineage>
</organism>
<accession>A0A5C5WNS9</accession>